<dbReference type="AlphaFoldDB" id="A0A0F6ATL5"/>
<dbReference type="GO" id="GO:0003677">
    <property type="term" value="F:DNA binding"/>
    <property type="evidence" value="ECO:0007669"/>
    <property type="project" value="InterPro"/>
</dbReference>
<dbReference type="HOGENOM" id="CLU_106261_2_1_5"/>
<dbReference type="GO" id="GO:0004803">
    <property type="term" value="F:transposase activity"/>
    <property type="evidence" value="ECO:0007669"/>
    <property type="project" value="InterPro"/>
</dbReference>
<sequence length="150" mass="17108">MEHSSMATEFEHGPDMYTPEDVIKNFKDHSSQSRSRGTKTLENEKHTANGRMVKRYTPEERRKVFSEIATSVKSGQSSLKDALATAGISEQTYYNWKKIFTGNGPASSTTLGKDLQELIELEAENQRLRQELADKLRMENAELRRRLGKV</sequence>
<accession>A0A0F6ATL5</accession>
<feature type="region of interest" description="Disordered" evidence="2">
    <location>
        <begin position="1"/>
        <end position="59"/>
    </location>
</feature>
<protein>
    <submittedName>
        <fullName evidence="3">SyrB family protein, putative</fullName>
    </submittedName>
</protein>
<proteinExistence type="predicted"/>
<feature type="compositionally biased region" description="Basic and acidic residues" evidence="2">
    <location>
        <begin position="1"/>
        <end position="14"/>
    </location>
</feature>
<reference evidence="3 4" key="1">
    <citation type="journal article" date="2008" name="PLoS ONE">
        <title>Genome sequence of Brucella abortus vaccine strain S19 compared to virulent strains yields candidate virulence genes.</title>
        <authorList>
            <person name="Crasta O.R."/>
            <person name="Folkerts O."/>
            <person name="Fei Z."/>
            <person name="Mane S.P."/>
            <person name="Evans C."/>
            <person name="Martino-Catt S."/>
            <person name="Bricker B."/>
            <person name="Yu G."/>
            <person name="Du L."/>
            <person name="Sobral B.W."/>
        </authorList>
    </citation>
    <scope>NUCLEOTIDE SEQUENCE [LARGE SCALE GENOMIC DNA]</scope>
    <source>
        <strain evidence="3 4">S19</strain>
    </source>
</reference>
<gene>
    <name evidence="3" type="ordered locus">BAbS19_II01290</name>
</gene>
<evidence type="ECO:0000256" key="2">
    <source>
        <dbReference type="SAM" id="MobiDB-lite"/>
    </source>
</evidence>
<dbReference type="KEGG" id="bmc:BAbS19_II01290"/>
<dbReference type="InterPro" id="IPR002514">
    <property type="entry name" value="Transposase_8"/>
</dbReference>
<dbReference type="Proteomes" id="UP000002565">
    <property type="component" value="Chromosome 2"/>
</dbReference>
<dbReference type="GO" id="GO:0006313">
    <property type="term" value="P:DNA transposition"/>
    <property type="evidence" value="ECO:0007669"/>
    <property type="project" value="InterPro"/>
</dbReference>
<feature type="compositionally biased region" description="Basic and acidic residues" evidence="2">
    <location>
        <begin position="21"/>
        <end position="31"/>
    </location>
</feature>
<dbReference type="Pfam" id="PF01527">
    <property type="entry name" value="HTH_Tnp_1"/>
    <property type="match status" value="1"/>
</dbReference>
<organism evidence="3 4">
    <name type="scientific">Brucella abortus (strain S19)</name>
    <dbReference type="NCBI Taxonomy" id="430066"/>
    <lineage>
        <taxon>Bacteria</taxon>
        <taxon>Pseudomonadati</taxon>
        <taxon>Pseudomonadota</taxon>
        <taxon>Alphaproteobacteria</taxon>
        <taxon>Hyphomicrobiales</taxon>
        <taxon>Brucellaceae</taxon>
        <taxon>Brucella/Ochrobactrum group</taxon>
        <taxon>Brucella</taxon>
    </lineage>
</organism>
<evidence type="ECO:0000256" key="1">
    <source>
        <dbReference type="SAM" id="Coils"/>
    </source>
</evidence>
<dbReference type="EMBL" id="CP000888">
    <property type="protein sequence ID" value="ACD73652.1"/>
    <property type="molecule type" value="Genomic_DNA"/>
</dbReference>
<evidence type="ECO:0000313" key="4">
    <source>
        <dbReference type="Proteomes" id="UP000002565"/>
    </source>
</evidence>
<dbReference type="InterPro" id="IPR009057">
    <property type="entry name" value="Homeodomain-like_sf"/>
</dbReference>
<keyword evidence="1" id="KW-0175">Coiled coil</keyword>
<dbReference type="SUPFAM" id="SSF46689">
    <property type="entry name" value="Homeodomain-like"/>
    <property type="match status" value="1"/>
</dbReference>
<feature type="coiled-coil region" evidence="1">
    <location>
        <begin position="111"/>
        <end position="141"/>
    </location>
</feature>
<evidence type="ECO:0000313" key="3">
    <source>
        <dbReference type="EMBL" id="ACD73652.1"/>
    </source>
</evidence>
<name>A0A0F6ATL5_BRUA1</name>